<proteinExistence type="predicted"/>
<keyword evidence="4" id="KW-1185">Reference proteome</keyword>
<dbReference type="PROSITE" id="PS50132">
    <property type="entry name" value="RGS"/>
    <property type="match status" value="1"/>
</dbReference>
<dbReference type="SMART" id="SM00315">
    <property type="entry name" value="RGS"/>
    <property type="match status" value="1"/>
</dbReference>
<dbReference type="InterPro" id="IPR036305">
    <property type="entry name" value="RGS_sf"/>
</dbReference>
<dbReference type="Gene3D" id="2.60.120.10">
    <property type="entry name" value="Jelly Rolls"/>
    <property type="match status" value="2"/>
</dbReference>
<gene>
    <name evidence="3" type="ORF">CTEN210_05597</name>
</gene>
<evidence type="ECO:0000259" key="2">
    <source>
        <dbReference type="PROSITE" id="PS50132"/>
    </source>
</evidence>
<protein>
    <recommendedName>
        <fullName evidence="5">Cyclic nucleotide-binding domain-containing protein</fullName>
    </recommendedName>
</protein>
<dbReference type="PANTHER" id="PTHR23011">
    <property type="entry name" value="CYCLIC NUCLEOTIDE-BINDING DOMAIN CONTAINING PROTEIN"/>
    <property type="match status" value="1"/>
</dbReference>
<dbReference type="PROSITE" id="PS00889">
    <property type="entry name" value="CNMP_BINDING_2"/>
    <property type="match status" value="1"/>
</dbReference>
<dbReference type="Proteomes" id="UP001054902">
    <property type="component" value="Unassembled WGS sequence"/>
</dbReference>
<dbReference type="SMART" id="SM00100">
    <property type="entry name" value="cNMP"/>
    <property type="match status" value="2"/>
</dbReference>
<dbReference type="CDD" id="cd07440">
    <property type="entry name" value="RGS"/>
    <property type="match status" value="1"/>
</dbReference>
<evidence type="ECO:0000259" key="1">
    <source>
        <dbReference type="PROSITE" id="PS50042"/>
    </source>
</evidence>
<organism evidence="3 4">
    <name type="scientific">Chaetoceros tenuissimus</name>
    <dbReference type="NCBI Taxonomy" id="426638"/>
    <lineage>
        <taxon>Eukaryota</taxon>
        <taxon>Sar</taxon>
        <taxon>Stramenopiles</taxon>
        <taxon>Ochrophyta</taxon>
        <taxon>Bacillariophyta</taxon>
        <taxon>Coscinodiscophyceae</taxon>
        <taxon>Chaetocerotophycidae</taxon>
        <taxon>Chaetocerotales</taxon>
        <taxon>Chaetocerotaceae</taxon>
        <taxon>Chaetoceros</taxon>
    </lineage>
</organism>
<feature type="domain" description="RGS" evidence="2">
    <location>
        <begin position="451"/>
        <end position="570"/>
    </location>
</feature>
<dbReference type="CDD" id="cd00038">
    <property type="entry name" value="CAP_ED"/>
    <property type="match status" value="2"/>
</dbReference>
<dbReference type="InterPro" id="IPR016137">
    <property type="entry name" value="RGS"/>
</dbReference>
<sequence length="576" mass="64845">MGGLASKQRISKQEKLGYIKNSPFYLYLTDETLEEFGKCFPFVKHCKEGDEISLDENTIYIIGKGSLELSATMADPSMKIENKGYLCKKHPGDLVSLSKEQDMATEQLSPQTKKLTSFVEQVRTKASSDSVILYNDAKALEAFLDKYPELSCPFSAIISSHIETYLSNIPFLANVKQSKLVVLAAMCKYESLEADEVVFEENTPGDKLYIILSGSAKVLAPQQPWISIQQSLEWGNEVDRNNENVTVAGLKNGDYFGETSLFVNVNRTSTVKTTGKSLFVTVERKTFENFCAVCPQIKQDMQMVMKERMVSNLSSLSIPFLIGIPPSSLKMLTNDVQVKETTAGEVVFKQNDVGDRFYIIVFGNVKIEKQEVDENGEVDPKITNLGTLGAGNYFGEMALVDDEPTLRTATVTSEDNAILLTVDKDSFRKIFGKNDNSLTEFTLRLLRSESELKHFLNHSLGLSTFTSYMKKTMAEENIKFWKAATEFRRDYSSHEGSKMKANAQEIIETFCKETSPSPINIPCSMRNSLVGKDVEPDPDIFNEAIDEIYRLMVRDNFARFKRTPEYQEFFNCLGTL</sequence>
<reference evidence="3 4" key="1">
    <citation type="journal article" date="2021" name="Sci. Rep.">
        <title>The genome of the diatom Chaetoceros tenuissimus carries an ancient integrated fragment of an extant virus.</title>
        <authorList>
            <person name="Hongo Y."/>
            <person name="Kimura K."/>
            <person name="Takaki Y."/>
            <person name="Yoshida Y."/>
            <person name="Baba S."/>
            <person name="Kobayashi G."/>
            <person name="Nagasaki K."/>
            <person name="Hano T."/>
            <person name="Tomaru Y."/>
        </authorList>
    </citation>
    <scope>NUCLEOTIDE SEQUENCE [LARGE SCALE GENOMIC DNA]</scope>
    <source>
        <strain evidence="3 4">NIES-3715</strain>
    </source>
</reference>
<dbReference type="InterPro" id="IPR018490">
    <property type="entry name" value="cNMP-bd_dom_sf"/>
</dbReference>
<dbReference type="EMBL" id="BLLK01000032">
    <property type="protein sequence ID" value="GFH49121.1"/>
    <property type="molecule type" value="Genomic_DNA"/>
</dbReference>
<comment type="caution">
    <text evidence="3">The sequence shown here is derived from an EMBL/GenBank/DDBJ whole genome shotgun (WGS) entry which is preliminary data.</text>
</comment>
<dbReference type="SUPFAM" id="SSF48097">
    <property type="entry name" value="Regulator of G-protein signaling, RGS"/>
    <property type="match status" value="1"/>
</dbReference>
<dbReference type="PROSITE" id="PS50042">
    <property type="entry name" value="CNMP_BINDING_3"/>
    <property type="match status" value="2"/>
</dbReference>
<name>A0AAD3CNB7_9STRA</name>
<dbReference type="Gene3D" id="1.10.167.10">
    <property type="entry name" value="Regulator of G-protein Signalling 4, domain 2"/>
    <property type="match status" value="1"/>
</dbReference>
<dbReference type="InterPro" id="IPR000595">
    <property type="entry name" value="cNMP-bd_dom"/>
</dbReference>
<dbReference type="PRINTS" id="PR01301">
    <property type="entry name" value="RGSPROTEIN"/>
</dbReference>
<dbReference type="InterPro" id="IPR044926">
    <property type="entry name" value="RGS_subdomain_2"/>
</dbReference>
<dbReference type="InterPro" id="IPR014710">
    <property type="entry name" value="RmlC-like_jellyroll"/>
</dbReference>
<evidence type="ECO:0000313" key="3">
    <source>
        <dbReference type="EMBL" id="GFH49121.1"/>
    </source>
</evidence>
<evidence type="ECO:0008006" key="5">
    <source>
        <dbReference type="Google" id="ProtNLM"/>
    </source>
</evidence>
<accession>A0AAD3CNB7</accession>
<dbReference type="AlphaFoldDB" id="A0AAD3CNB7"/>
<dbReference type="Pfam" id="PF00615">
    <property type="entry name" value="RGS"/>
    <property type="match status" value="1"/>
</dbReference>
<evidence type="ECO:0000313" key="4">
    <source>
        <dbReference type="Proteomes" id="UP001054902"/>
    </source>
</evidence>
<feature type="domain" description="Cyclic nucleotide-binding" evidence="1">
    <location>
        <begin position="171"/>
        <end position="308"/>
    </location>
</feature>
<dbReference type="PANTHER" id="PTHR23011:SF28">
    <property type="entry name" value="CYCLIC NUCLEOTIDE-BINDING DOMAIN CONTAINING PROTEIN"/>
    <property type="match status" value="1"/>
</dbReference>
<dbReference type="InterPro" id="IPR018488">
    <property type="entry name" value="cNMP-bd_CS"/>
</dbReference>
<dbReference type="SUPFAM" id="SSF51206">
    <property type="entry name" value="cAMP-binding domain-like"/>
    <property type="match status" value="2"/>
</dbReference>
<dbReference type="Pfam" id="PF00027">
    <property type="entry name" value="cNMP_binding"/>
    <property type="match status" value="2"/>
</dbReference>
<feature type="domain" description="Cyclic nucleotide-binding" evidence="1">
    <location>
        <begin position="320"/>
        <end position="448"/>
    </location>
</feature>